<reference evidence="3 4" key="1">
    <citation type="submission" date="2019-10" db="EMBL/GenBank/DDBJ databases">
        <authorList>
            <person name="Palmer J.M."/>
        </authorList>
    </citation>
    <scope>NUCLEOTIDE SEQUENCE [LARGE SCALE GENOMIC DNA]</scope>
    <source>
        <strain evidence="3 4">TWF506</strain>
    </source>
</reference>
<keyword evidence="4" id="KW-1185">Reference proteome</keyword>
<feature type="signal peptide" evidence="2">
    <location>
        <begin position="1"/>
        <end position="28"/>
    </location>
</feature>
<gene>
    <name evidence="3" type="ORF">TWF506_005292</name>
</gene>
<keyword evidence="2" id="KW-0732">Signal</keyword>
<feature type="region of interest" description="Disordered" evidence="1">
    <location>
        <begin position="83"/>
        <end position="105"/>
    </location>
</feature>
<dbReference type="EMBL" id="JAVHJM010000002">
    <property type="protein sequence ID" value="KAK6518131.1"/>
    <property type="molecule type" value="Genomic_DNA"/>
</dbReference>
<proteinExistence type="predicted"/>
<protein>
    <submittedName>
        <fullName evidence="3">Uncharacterized protein</fullName>
    </submittedName>
</protein>
<evidence type="ECO:0000256" key="2">
    <source>
        <dbReference type="SAM" id="SignalP"/>
    </source>
</evidence>
<evidence type="ECO:0000313" key="4">
    <source>
        <dbReference type="Proteomes" id="UP001307849"/>
    </source>
</evidence>
<feature type="chain" id="PRO_5043052495" evidence="2">
    <location>
        <begin position="29"/>
        <end position="399"/>
    </location>
</feature>
<dbReference type="Proteomes" id="UP001307849">
    <property type="component" value="Unassembled WGS sequence"/>
</dbReference>
<comment type="caution">
    <text evidence="3">The sequence shown here is derived from an EMBL/GenBank/DDBJ whole genome shotgun (WGS) entry which is preliminary data.</text>
</comment>
<evidence type="ECO:0000256" key="1">
    <source>
        <dbReference type="SAM" id="MobiDB-lite"/>
    </source>
</evidence>
<dbReference type="AlphaFoldDB" id="A0AAN8NTU7"/>
<sequence>MVNPFKDPVTALTTLLAFSVISSPLIHGAPAPVPDDEPEVIGNPGLSAHSWCAENREEVFRIDMQQEEQKMSNAIPIDTGIYTMPDSPEQDKGKDPMQNGSLTPVSIKTVEPNTDVRAKRQVDEEQKEKSILSAVFEKFIKRQGIQPSNPCRHPNPIFPDEGPPSHVEGCNQDPLDPEGFCPHKAENAECAYFCEERRDYYYGKEQRWLPAQEIFPYPDAPVVSIGKGEMISLSVGIDYRFQIALPVLSVGLGVTLSKSWTWTNTRSYTAPKWDVLHPYCAFFTFVPKMVRSCGTVSKWPRRVILQPMGGYFDMCNWRVKPETIKDACVEFPWRNAKDEVEGVLMLVKVECGNEQTLAPPCQQDKKYLLNGVMDETLNHWNMDDPETQRWLKSQGKLKF</sequence>
<accession>A0AAN8NTU7</accession>
<organism evidence="3 4">
    <name type="scientific">Arthrobotrys conoides</name>
    <dbReference type="NCBI Taxonomy" id="74498"/>
    <lineage>
        <taxon>Eukaryota</taxon>
        <taxon>Fungi</taxon>
        <taxon>Dikarya</taxon>
        <taxon>Ascomycota</taxon>
        <taxon>Pezizomycotina</taxon>
        <taxon>Orbiliomycetes</taxon>
        <taxon>Orbiliales</taxon>
        <taxon>Orbiliaceae</taxon>
        <taxon>Arthrobotrys</taxon>
    </lineage>
</organism>
<name>A0AAN8NTU7_9PEZI</name>
<evidence type="ECO:0000313" key="3">
    <source>
        <dbReference type="EMBL" id="KAK6518131.1"/>
    </source>
</evidence>